<dbReference type="EMBL" id="BLKM01008651">
    <property type="protein sequence ID" value="GFG34424.1"/>
    <property type="molecule type" value="Genomic_DNA"/>
</dbReference>
<evidence type="ECO:0000256" key="6">
    <source>
        <dbReference type="ARBA" id="ARBA00023242"/>
    </source>
</evidence>
<feature type="region of interest" description="Disordered" evidence="8">
    <location>
        <begin position="1434"/>
        <end position="1488"/>
    </location>
</feature>
<dbReference type="GO" id="GO:0031965">
    <property type="term" value="C:nuclear membrane"/>
    <property type="evidence" value="ECO:0007669"/>
    <property type="project" value="UniProtKB-SubCell"/>
</dbReference>
<proteinExistence type="inferred from homology"/>
<dbReference type="GO" id="GO:0007097">
    <property type="term" value="P:nuclear migration"/>
    <property type="evidence" value="ECO:0007669"/>
    <property type="project" value="TreeGrafter"/>
</dbReference>
<comment type="subcellular location">
    <subcellularLocation>
        <location evidence="1">Nucleus membrane</location>
    </subcellularLocation>
</comment>
<feature type="topological domain" description="Perinuclear space" evidence="7">
    <location>
        <begin position="1519"/>
        <end position="1544"/>
    </location>
</feature>
<feature type="compositionally biased region" description="Basic and acidic residues" evidence="8">
    <location>
        <begin position="228"/>
        <end position="239"/>
    </location>
</feature>
<evidence type="ECO:0000256" key="2">
    <source>
        <dbReference type="ARBA" id="ARBA00008619"/>
    </source>
</evidence>
<keyword evidence="4" id="KW-1133">Transmembrane helix</keyword>
<feature type="region of interest" description="Disordered" evidence="8">
    <location>
        <begin position="554"/>
        <end position="656"/>
    </location>
</feature>
<evidence type="ECO:0000313" key="10">
    <source>
        <dbReference type="EMBL" id="GFG34424.1"/>
    </source>
</evidence>
<feature type="region of interest" description="Disordered" evidence="8">
    <location>
        <begin position="292"/>
        <end position="333"/>
    </location>
</feature>
<feature type="compositionally biased region" description="Basic residues" evidence="8">
    <location>
        <begin position="566"/>
        <end position="576"/>
    </location>
</feature>
<dbReference type="InterPro" id="IPR012315">
    <property type="entry name" value="KASH"/>
</dbReference>
<protein>
    <recommendedName>
        <fullName evidence="9">KASH domain-containing protein</fullName>
    </recommendedName>
</protein>
<sequence>MGSLVEVHSNNRDCIMCFVCCMLQSPTGVQLSDSDEEPVSKVPRLGGDSSDRPTDDGSYFEDDFQELCVMDTSPPSAESSVPALNNTKEEEAVGECCLEEVDSSVTMVGPSQDLKKQCHHQRKRSTAITTSSEMVFHKAGTRIGGGGTGGTDVNDNHYGGHVDGVMSRRKTASVSPGTATLLLCHSQEDISKFNTSNRKGPNCATFYIKHHDTDSDHDIGRGDVGAAEEGRLAETKSVEDSSDDEWTYKQGSISPVRVNGISDGSGSASESTSVRRRSAVKKTSVVLRLDFGSGPESAVNNNSESSEIILNGKSESTNRSDDELRKVKGSPGRNSLETIHRLVSQAEEMVREEALPDKMPGTAKAPREFEPLVFSDVGKVSGNSQAKYTRIRQWLDSKSVLQPADSCDASGEYTTGDSDEEKESQTSEELNGSVATCRQLELIVGGFASSAEAIPDPDTTPVAERSLPLSPEHSTSKVVLRNKRRQVTGERPWSVSGISQLGNGTSCTGSEPLAHFSISESALHQMVTATPPTGKRGSGANLSSVTIDEVVSHAVEGSSSRNGSLSRRKVRLRRRTLGSSAGSAFRLPRKSYHSSGTEGSPPGASQTLTKSRNNSSEEASPRRTISRSLFKSGSFSGTSMTARKIPERHATSDPAMLAYSITGDVTSGTETDDEHGLLQQQMVPMFRLGPVAGAVTVGMKRSGDSDVEKSSTIAAEEQLSSFSEQAWDNYQEKYMSEPYSEELADSEAARRLLEFGDDYRNYFDSQSDCASSLSANQIPSPVWRRRPAVTVDTSMLDSDSDLEDIRHVIHQSRSQLSFSEHVFSKQLAKASPELMLASDFAEIVATCQENIRCLRVILDNVEEEGGLLSSQECREIRDLFLRSAQKCKQAALESQLSDCWSKTQFKIAVKRHVTAKNVLYLIESARVTCKDIKNGGRSITCRFLRLQSCKGTVCPRLLKRRQTSTTDMSVKCDSRYPRRSKSEHYVQLVPETIQGGQLFTSSIAGNVDGKLEMQTMRELNTRPVGGMPLVLYLFDIALPSAGTSHTSSGRTPSHLWASKKHTAVHCVTTSHGRLSWYEVAGCLTATRHPVGTCLRQDRGGHRSCRRFHYAIQLVSCGLGGGNTNFAIVFAKYTRFESVIAELVSDTSCRRVKFAVHVCLKGTGLYLRRWKDCPNALCTVLHLLLTLVFIYCRRNAKLVARQVELAALHDRKTQLLQVNVAVHRFLTDSGHPAGVLKDDVADLYRVWDETFQSVSQQLGNLQIVSQAWQQFEIHLSELQGALRSDQDTLRMLDSALQGGTVSPDVATSVRDVAKVLSEKQDSDSDDVLCQGAVVLGDTSTTTLASTTSRQSTEGSLSDSGISDSGSEQELSERERRLAALRRLARHLEAVLAPGSEALVNMAKRIEQAENELRGLQRACRDLIVRTAVCVEARSALPPSVPGSNPGLHRQLSVNRRRKKQQNQSEPGQRKIQGVSGAGDPDDEPEPGKSRPWLWRVMRAALPFQMAIVALFCVACLLEPHCCDAINNLNLSLTPQLRYVRGPPPV</sequence>
<keyword evidence="3 7" id="KW-0812">Transmembrane</keyword>
<organism evidence="10 11">
    <name type="scientific">Coptotermes formosanus</name>
    <name type="common">Formosan subterranean termite</name>
    <dbReference type="NCBI Taxonomy" id="36987"/>
    <lineage>
        <taxon>Eukaryota</taxon>
        <taxon>Metazoa</taxon>
        <taxon>Ecdysozoa</taxon>
        <taxon>Arthropoda</taxon>
        <taxon>Hexapoda</taxon>
        <taxon>Insecta</taxon>
        <taxon>Pterygota</taxon>
        <taxon>Neoptera</taxon>
        <taxon>Polyneoptera</taxon>
        <taxon>Dictyoptera</taxon>
        <taxon>Blattodea</taxon>
        <taxon>Blattoidea</taxon>
        <taxon>Termitoidae</taxon>
        <taxon>Rhinotermitidae</taxon>
        <taxon>Coptotermes</taxon>
    </lineage>
</organism>
<dbReference type="GO" id="GO:0007010">
    <property type="term" value="P:cytoskeleton organization"/>
    <property type="evidence" value="ECO:0007669"/>
    <property type="project" value="TreeGrafter"/>
</dbReference>
<feature type="region of interest" description="Disordered" evidence="8">
    <location>
        <begin position="212"/>
        <end position="279"/>
    </location>
</feature>
<dbReference type="GO" id="GO:0048471">
    <property type="term" value="C:perinuclear region of cytoplasm"/>
    <property type="evidence" value="ECO:0007669"/>
    <property type="project" value="TreeGrafter"/>
</dbReference>
<feature type="compositionally biased region" description="Basic and acidic residues" evidence="8">
    <location>
        <begin position="212"/>
        <end position="221"/>
    </location>
</feature>
<feature type="domain" description="KASH" evidence="9">
    <location>
        <begin position="1489"/>
        <end position="1544"/>
    </location>
</feature>
<feature type="region of interest" description="Disordered" evidence="8">
    <location>
        <begin position="29"/>
        <end position="58"/>
    </location>
</feature>
<dbReference type="Proteomes" id="UP000502823">
    <property type="component" value="Unassembled WGS sequence"/>
</dbReference>
<accession>A0A6L2PQ88</accession>
<dbReference type="GO" id="GO:0006997">
    <property type="term" value="P:nucleus organization"/>
    <property type="evidence" value="ECO:0007669"/>
    <property type="project" value="TreeGrafter"/>
</dbReference>
<reference evidence="11" key="1">
    <citation type="submission" date="2020-01" db="EMBL/GenBank/DDBJ databases">
        <title>Draft genome sequence of the Termite Coptotermes fromosanus.</title>
        <authorList>
            <person name="Itakura S."/>
            <person name="Yosikawa Y."/>
            <person name="Umezawa K."/>
        </authorList>
    </citation>
    <scope>NUCLEOTIDE SEQUENCE [LARGE SCALE GENOMIC DNA]</scope>
</reference>
<feature type="topological domain" description="Cytoplasmic" evidence="7">
    <location>
        <begin position="1"/>
        <end position="1497"/>
    </location>
</feature>
<dbReference type="PANTHER" id="PTHR21524">
    <property type="entry name" value="SPECTRIN REPEAT CONTAINING NUCLEAR ENVELOPE PROTEIN 2"/>
    <property type="match status" value="1"/>
</dbReference>
<evidence type="ECO:0000256" key="3">
    <source>
        <dbReference type="ARBA" id="ARBA00022692"/>
    </source>
</evidence>
<feature type="region of interest" description="Disordered" evidence="8">
    <location>
        <begin position="403"/>
        <end position="432"/>
    </location>
</feature>
<feature type="compositionally biased region" description="Low complexity" evidence="8">
    <location>
        <begin position="296"/>
        <end position="307"/>
    </location>
</feature>
<gene>
    <name evidence="10" type="ORF">Cfor_07679</name>
</gene>
<feature type="region of interest" description="Disordered" evidence="8">
    <location>
        <begin position="1341"/>
        <end position="1372"/>
    </location>
</feature>
<evidence type="ECO:0000256" key="8">
    <source>
        <dbReference type="SAM" id="MobiDB-lite"/>
    </source>
</evidence>
<evidence type="ECO:0000256" key="5">
    <source>
        <dbReference type="ARBA" id="ARBA00023136"/>
    </source>
</evidence>
<feature type="region of interest" description="Disordered" evidence="8">
    <location>
        <begin position="451"/>
        <end position="476"/>
    </location>
</feature>
<feature type="compositionally biased region" description="Polar residues" evidence="8">
    <location>
        <begin position="593"/>
        <end position="618"/>
    </location>
</feature>
<feature type="compositionally biased region" description="Polar residues" evidence="8">
    <location>
        <begin position="626"/>
        <end position="641"/>
    </location>
</feature>
<dbReference type="GO" id="GO:0019894">
    <property type="term" value="F:kinesin binding"/>
    <property type="evidence" value="ECO:0007669"/>
    <property type="project" value="TreeGrafter"/>
</dbReference>
<dbReference type="PROSITE" id="PS51049">
    <property type="entry name" value="KASH"/>
    <property type="match status" value="1"/>
</dbReference>
<keyword evidence="6" id="KW-0539">Nucleus</keyword>
<dbReference type="OrthoDB" id="10041151at2759"/>
<evidence type="ECO:0000256" key="4">
    <source>
        <dbReference type="ARBA" id="ARBA00022989"/>
    </source>
</evidence>
<dbReference type="Pfam" id="PF10541">
    <property type="entry name" value="KASH"/>
    <property type="match status" value="1"/>
</dbReference>
<dbReference type="SMART" id="SM01249">
    <property type="entry name" value="KASH"/>
    <property type="match status" value="1"/>
</dbReference>
<dbReference type="InParanoid" id="A0A6L2PQ88"/>
<name>A0A6L2PQ88_COPFO</name>
<evidence type="ECO:0000259" key="9">
    <source>
        <dbReference type="PROSITE" id="PS51049"/>
    </source>
</evidence>
<evidence type="ECO:0000256" key="7">
    <source>
        <dbReference type="PROSITE-ProRule" id="PRU00385"/>
    </source>
</evidence>
<dbReference type="PANTHER" id="PTHR21524:SF5">
    <property type="entry name" value="SPECTRIN REPEAT CONTAINING NUCLEAR ENVELOPE PROTEIN 2"/>
    <property type="match status" value="1"/>
</dbReference>
<feature type="compositionally biased region" description="Low complexity" evidence="8">
    <location>
        <begin position="1341"/>
        <end position="1367"/>
    </location>
</feature>
<comment type="similarity">
    <text evidence="2">Belongs to the nesprin family.</text>
</comment>
<keyword evidence="5 7" id="KW-0472">Membrane</keyword>
<evidence type="ECO:0000256" key="1">
    <source>
        <dbReference type="ARBA" id="ARBA00004126"/>
    </source>
</evidence>
<keyword evidence="11" id="KW-1185">Reference proteome</keyword>
<feature type="compositionally biased region" description="Basic and acidic residues" evidence="8">
    <location>
        <begin position="316"/>
        <end position="326"/>
    </location>
</feature>
<evidence type="ECO:0000313" key="11">
    <source>
        <dbReference type="Proteomes" id="UP000502823"/>
    </source>
</evidence>
<comment type="caution">
    <text evidence="10">The sequence shown here is derived from an EMBL/GenBank/DDBJ whole genome shotgun (WGS) entry which is preliminary data.</text>
</comment>
<feature type="compositionally biased region" description="Low complexity" evidence="8">
    <location>
        <begin position="260"/>
        <end position="272"/>
    </location>
</feature>